<gene>
    <name evidence="1" type="ORF">GCK72_006269</name>
</gene>
<dbReference type="Proteomes" id="UP000483820">
    <property type="component" value="Chromosome II"/>
</dbReference>
<dbReference type="EMBL" id="WUAV01000002">
    <property type="protein sequence ID" value="KAF1766313.1"/>
    <property type="molecule type" value="Genomic_DNA"/>
</dbReference>
<evidence type="ECO:0000313" key="2">
    <source>
        <dbReference type="Proteomes" id="UP000483820"/>
    </source>
</evidence>
<dbReference type="KEGG" id="crq:GCK72_006269"/>
<dbReference type="AlphaFoldDB" id="A0A6A5HIV6"/>
<evidence type="ECO:0000313" key="1">
    <source>
        <dbReference type="EMBL" id="KAF1766313.1"/>
    </source>
</evidence>
<dbReference type="CTD" id="78774173"/>
<sequence>MSIRQQQRLQRRPASIIKLLTMSFNSSFPRKMKRFMKNSSDMLEYIAHIHAPFSYNYRLCIHLDSFTISRQFYLVDFAFLGRWSILVLDDSFLVGA</sequence>
<reference evidence="1 2" key="1">
    <citation type="submission" date="2019-12" db="EMBL/GenBank/DDBJ databases">
        <title>Chromosome-level assembly of the Caenorhabditis remanei genome.</title>
        <authorList>
            <person name="Teterina A.A."/>
            <person name="Willis J.H."/>
            <person name="Phillips P.C."/>
        </authorList>
    </citation>
    <scope>NUCLEOTIDE SEQUENCE [LARGE SCALE GENOMIC DNA]</scope>
    <source>
        <strain evidence="1 2">PX506</strain>
        <tissue evidence="1">Whole organism</tissue>
    </source>
</reference>
<proteinExistence type="predicted"/>
<dbReference type="RefSeq" id="XP_053589742.1">
    <property type="nucleotide sequence ID" value="XM_053725548.1"/>
</dbReference>
<organism evidence="1 2">
    <name type="scientific">Caenorhabditis remanei</name>
    <name type="common">Caenorhabditis vulgaris</name>
    <dbReference type="NCBI Taxonomy" id="31234"/>
    <lineage>
        <taxon>Eukaryota</taxon>
        <taxon>Metazoa</taxon>
        <taxon>Ecdysozoa</taxon>
        <taxon>Nematoda</taxon>
        <taxon>Chromadorea</taxon>
        <taxon>Rhabditida</taxon>
        <taxon>Rhabditina</taxon>
        <taxon>Rhabditomorpha</taxon>
        <taxon>Rhabditoidea</taxon>
        <taxon>Rhabditidae</taxon>
        <taxon>Peloderinae</taxon>
        <taxon>Caenorhabditis</taxon>
    </lineage>
</organism>
<name>A0A6A5HIV6_CAERE</name>
<comment type="caution">
    <text evidence="1">The sequence shown here is derived from an EMBL/GenBank/DDBJ whole genome shotgun (WGS) entry which is preliminary data.</text>
</comment>
<protein>
    <submittedName>
        <fullName evidence="1">Uncharacterized protein</fullName>
    </submittedName>
</protein>
<accession>A0A6A5HIV6</accession>
<dbReference type="GeneID" id="78774173"/>